<evidence type="ECO:0000313" key="2">
    <source>
        <dbReference type="EMBL" id="MFC5477488.1"/>
    </source>
</evidence>
<dbReference type="RefSeq" id="WP_379752134.1">
    <property type="nucleotide sequence ID" value="NZ_JBHSMR010000008.1"/>
</dbReference>
<keyword evidence="1" id="KW-0732">Signal</keyword>
<sequence length="260" mass="28118">MKHVVRACAGAACSFLLMHPAAAQWQGKAGLGLRHASHAEYEDERTLVRERGWLPGLVLEGACQAGNVAWFAGADWYRAGIGYRGQTQSGTAARSRTATTLATLRLGARYQLAADTALMAALEADLWRRDIRSTGSAAGLQERYRSGRFVVGAAQTWRPAAGLILSDLALVLSTPERMRVDFHGLLDQATLSTRRAPGLRAGASFNPGFSPNLELRAAYDWMRIGRSGDAPLTRNGRFAGTVAQPEHVRQGVSLTLSRLF</sequence>
<evidence type="ECO:0008006" key="4">
    <source>
        <dbReference type="Google" id="ProtNLM"/>
    </source>
</evidence>
<dbReference type="EMBL" id="JBHSMR010000008">
    <property type="protein sequence ID" value="MFC5477488.1"/>
    <property type="molecule type" value="Genomic_DNA"/>
</dbReference>
<feature type="chain" id="PRO_5045378088" description="Outer membrane protein OmpA-like transmembrane domain-containing protein" evidence="1">
    <location>
        <begin position="24"/>
        <end position="260"/>
    </location>
</feature>
<keyword evidence="3" id="KW-1185">Reference proteome</keyword>
<dbReference type="Proteomes" id="UP001596101">
    <property type="component" value="Unassembled WGS sequence"/>
</dbReference>
<accession>A0ABW0MKG3</accession>
<reference evidence="3" key="1">
    <citation type="journal article" date="2019" name="Int. J. Syst. Evol. Microbiol.">
        <title>The Global Catalogue of Microorganisms (GCM) 10K type strain sequencing project: providing services to taxonomists for standard genome sequencing and annotation.</title>
        <authorList>
            <consortium name="The Broad Institute Genomics Platform"/>
            <consortium name="The Broad Institute Genome Sequencing Center for Infectious Disease"/>
            <person name="Wu L."/>
            <person name="Ma J."/>
        </authorList>
    </citation>
    <scope>NUCLEOTIDE SEQUENCE [LARGE SCALE GENOMIC DNA]</scope>
    <source>
        <strain evidence="3">CCUG 43111</strain>
    </source>
</reference>
<comment type="caution">
    <text evidence="2">The sequence shown here is derived from an EMBL/GenBank/DDBJ whole genome shotgun (WGS) entry which is preliminary data.</text>
</comment>
<proteinExistence type="predicted"/>
<organism evidence="2 3">
    <name type="scientific">Massilia suwonensis</name>
    <dbReference type="NCBI Taxonomy" id="648895"/>
    <lineage>
        <taxon>Bacteria</taxon>
        <taxon>Pseudomonadati</taxon>
        <taxon>Pseudomonadota</taxon>
        <taxon>Betaproteobacteria</taxon>
        <taxon>Burkholderiales</taxon>
        <taxon>Oxalobacteraceae</taxon>
        <taxon>Telluria group</taxon>
        <taxon>Massilia</taxon>
    </lineage>
</organism>
<feature type="signal peptide" evidence="1">
    <location>
        <begin position="1"/>
        <end position="23"/>
    </location>
</feature>
<evidence type="ECO:0000313" key="3">
    <source>
        <dbReference type="Proteomes" id="UP001596101"/>
    </source>
</evidence>
<gene>
    <name evidence="2" type="ORF">ACFPQ5_04765</name>
</gene>
<name>A0ABW0MKG3_9BURK</name>
<protein>
    <recommendedName>
        <fullName evidence="4">Outer membrane protein OmpA-like transmembrane domain-containing protein</fullName>
    </recommendedName>
</protein>
<evidence type="ECO:0000256" key="1">
    <source>
        <dbReference type="SAM" id="SignalP"/>
    </source>
</evidence>